<dbReference type="AlphaFoldDB" id="A0A2X2Y5Y2"/>
<dbReference type="EMBL" id="UAWC01000001">
    <property type="protein sequence ID" value="SQB33631.1"/>
    <property type="molecule type" value="Genomic_DNA"/>
</dbReference>
<dbReference type="EMBL" id="JABFIF010000001">
    <property type="protein sequence ID" value="NOH14888.1"/>
    <property type="molecule type" value="Genomic_DNA"/>
</dbReference>
<organism evidence="2 4">
    <name type="scientific">Clostridium cochlearium</name>
    <dbReference type="NCBI Taxonomy" id="1494"/>
    <lineage>
        <taxon>Bacteria</taxon>
        <taxon>Bacillati</taxon>
        <taxon>Bacillota</taxon>
        <taxon>Clostridia</taxon>
        <taxon>Eubacteriales</taxon>
        <taxon>Clostridiaceae</taxon>
        <taxon>Clostridium</taxon>
    </lineage>
</organism>
<dbReference type="EMBL" id="UAWC01000001">
    <property type="protein sequence ID" value="SQB33379.1"/>
    <property type="molecule type" value="Genomic_DNA"/>
</dbReference>
<evidence type="ECO:0000313" key="2">
    <source>
        <dbReference type="EMBL" id="SQB33379.1"/>
    </source>
</evidence>
<evidence type="ECO:0000313" key="1">
    <source>
        <dbReference type="EMBL" id="NOH14888.1"/>
    </source>
</evidence>
<evidence type="ECO:0000313" key="3">
    <source>
        <dbReference type="EMBL" id="SQB33631.1"/>
    </source>
</evidence>
<gene>
    <name evidence="1" type="ORF">HMJ28_00540</name>
    <name evidence="2" type="ORF">NCTC13028_00372</name>
    <name evidence="3" type="ORF">NCTC13028_00613</name>
</gene>
<name>A0A2X2Y5Y2_CLOCO</name>
<dbReference type="Proteomes" id="UP000528432">
    <property type="component" value="Unassembled WGS sequence"/>
</dbReference>
<evidence type="ECO:0000313" key="5">
    <source>
        <dbReference type="Proteomes" id="UP000528432"/>
    </source>
</evidence>
<proteinExistence type="predicted"/>
<reference evidence="1 5" key="2">
    <citation type="submission" date="2020-05" db="EMBL/GenBank/DDBJ databases">
        <title>Draft genome sequence of Clostridium cochlearium strain AGROS13 isolated from a sheep dairy farm in New Zealand.</title>
        <authorList>
            <person name="Gupta T.B."/>
            <person name="Jauregui R."/>
            <person name="Risson A.N."/>
            <person name="Brightwell G."/>
            <person name="Maclean P."/>
        </authorList>
    </citation>
    <scope>NUCLEOTIDE SEQUENCE [LARGE SCALE GENOMIC DNA]</scope>
    <source>
        <strain evidence="1 5">AGROS13</strain>
    </source>
</reference>
<reference evidence="2 4" key="1">
    <citation type="submission" date="2018-06" db="EMBL/GenBank/DDBJ databases">
        <authorList>
            <consortium name="Pathogen Informatics"/>
            <person name="Doyle S."/>
        </authorList>
    </citation>
    <scope>NUCLEOTIDE SEQUENCE [LARGE SCALE GENOMIC DNA]</scope>
    <source>
        <strain evidence="2 4">NCTC13028</strain>
    </source>
</reference>
<accession>A0A2X2Y5Y2</accession>
<sequence length="123" mass="14476">MLLLKKQDIKVTKKEHEEICNIFKGLGEGLNILGKNEIGNSLKFAGVVTSIIKNIFTKLTNKIDYGIYYCKKKDFNFLKRRGYIEYKNIFKDVYIIKAKHNKKEKQEQLNTILEKKNKFTKVI</sequence>
<protein>
    <submittedName>
        <fullName evidence="2">Uncharacterized protein</fullName>
    </submittedName>
</protein>
<evidence type="ECO:0000313" key="4">
    <source>
        <dbReference type="Proteomes" id="UP000250223"/>
    </source>
</evidence>
<dbReference type="Proteomes" id="UP000250223">
    <property type="component" value="Unassembled WGS sequence"/>
</dbReference>
<dbReference type="RefSeq" id="WP_111921113.1">
    <property type="nucleotide sequence ID" value="NZ_JABFIF010000001.1"/>
</dbReference>